<reference evidence="2" key="1">
    <citation type="journal article" date="2022" name="bioRxiv">
        <title>Sequencing and chromosome-scale assembly of the giantPleurodeles waltlgenome.</title>
        <authorList>
            <person name="Brown T."/>
            <person name="Elewa A."/>
            <person name="Iarovenko S."/>
            <person name="Subramanian E."/>
            <person name="Araus A.J."/>
            <person name="Petzold A."/>
            <person name="Susuki M."/>
            <person name="Suzuki K.-i.T."/>
            <person name="Hayashi T."/>
            <person name="Toyoda A."/>
            <person name="Oliveira C."/>
            <person name="Osipova E."/>
            <person name="Leigh N.D."/>
            <person name="Simon A."/>
            <person name="Yun M.H."/>
        </authorList>
    </citation>
    <scope>NUCLEOTIDE SEQUENCE</scope>
    <source>
        <strain evidence="2">20211129_DDA</strain>
        <tissue evidence="2">Liver</tissue>
    </source>
</reference>
<evidence type="ECO:0000256" key="1">
    <source>
        <dbReference type="SAM" id="MobiDB-lite"/>
    </source>
</evidence>
<evidence type="ECO:0000313" key="2">
    <source>
        <dbReference type="EMBL" id="KAJ1097730.1"/>
    </source>
</evidence>
<keyword evidence="3" id="KW-1185">Reference proteome</keyword>
<dbReference type="Proteomes" id="UP001066276">
    <property type="component" value="Chromosome 10"/>
</dbReference>
<protein>
    <submittedName>
        <fullName evidence="2">Uncharacterized protein</fullName>
    </submittedName>
</protein>
<name>A0AAV7MC86_PLEWA</name>
<feature type="region of interest" description="Disordered" evidence="1">
    <location>
        <begin position="1"/>
        <end position="33"/>
    </location>
</feature>
<comment type="caution">
    <text evidence="2">The sequence shown here is derived from an EMBL/GenBank/DDBJ whole genome shotgun (WGS) entry which is preliminary data.</text>
</comment>
<accession>A0AAV7MC86</accession>
<organism evidence="2 3">
    <name type="scientific">Pleurodeles waltl</name>
    <name type="common">Iberian ribbed newt</name>
    <dbReference type="NCBI Taxonomy" id="8319"/>
    <lineage>
        <taxon>Eukaryota</taxon>
        <taxon>Metazoa</taxon>
        <taxon>Chordata</taxon>
        <taxon>Craniata</taxon>
        <taxon>Vertebrata</taxon>
        <taxon>Euteleostomi</taxon>
        <taxon>Amphibia</taxon>
        <taxon>Batrachia</taxon>
        <taxon>Caudata</taxon>
        <taxon>Salamandroidea</taxon>
        <taxon>Salamandridae</taxon>
        <taxon>Pleurodelinae</taxon>
        <taxon>Pleurodeles</taxon>
    </lineage>
</organism>
<dbReference type="EMBL" id="JANPWB010000014">
    <property type="protein sequence ID" value="KAJ1097730.1"/>
    <property type="molecule type" value="Genomic_DNA"/>
</dbReference>
<sequence>MPRRRPPERHSSRDGKDRSLAPAVRSSSWARGRSCERMNENSEFPVRRNSWHAEASRTLGVTGHRPAAWERRPAVASYATLERPACRVGLPARPSDAGSGECACDAVSACRQLCVQLLDFGTA</sequence>
<gene>
    <name evidence="2" type="ORF">NDU88_002847</name>
</gene>
<proteinExistence type="predicted"/>
<feature type="compositionally biased region" description="Basic and acidic residues" evidence="1">
    <location>
        <begin position="8"/>
        <end position="19"/>
    </location>
</feature>
<dbReference type="AlphaFoldDB" id="A0AAV7MC86"/>
<evidence type="ECO:0000313" key="3">
    <source>
        <dbReference type="Proteomes" id="UP001066276"/>
    </source>
</evidence>